<dbReference type="EMBL" id="BDGX01000003">
    <property type="protein sequence ID" value="GAV46986.1"/>
    <property type="molecule type" value="Genomic_DNA"/>
</dbReference>
<gene>
    <name evidence="6" type="ORF">ZYGR_0C00280</name>
</gene>
<sequence>MSFNTPFFSFFDAINNEVDNFNRALGNYNYNDYRPRRGLPSNNRYGNRGYGNRSNNRPQGRELQRRGNNSNNNFGALTKTDWDPWFGDEDEDWGLLPSSDFGDFGNVGITPPVDLLEHDTNYELNVTVPGIRSKSNINVDYHRDSNQIEISGEVPPVFTEENRDKVRMQEVASGSFRRVLPLPKYPGVDADKIKADYSSGILKVEIPKLAPTGPKEGVHRIEISSQDSWNE</sequence>
<evidence type="ECO:0000256" key="1">
    <source>
        <dbReference type="ARBA" id="ARBA00023016"/>
    </source>
</evidence>
<keyword evidence="1" id="KW-0346">Stress response</keyword>
<dbReference type="PROSITE" id="PS01031">
    <property type="entry name" value="SHSP"/>
    <property type="match status" value="1"/>
</dbReference>
<evidence type="ECO:0000313" key="7">
    <source>
        <dbReference type="Proteomes" id="UP000187013"/>
    </source>
</evidence>
<dbReference type="OrthoDB" id="5511210at2759"/>
<dbReference type="AlphaFoldDB" id="A0A1Q2ZTY2"/>
<dbReference type="CDD" id="cd06464">
    <property type="entry name" value="ACD_sHsps-like"/>
    <property type="match status" value="1"/>
</dbReference>
<dbReference type="eggNOG" id="KOG0710">
    <property type="taxonomic scope" value="Eukaryota"/>
</dbReference>
<name>A0A1Q2ZTY2_ZYGRO</name>
<feature type="region of interest" description="Disordered" evidence="4">
    <location>
        <begin position="32"/>
        <end position="76"/>
    </location>
</feature>
<accession>A0A1Q2ZTY2</accession>
<dbReference type="SUPFAM" id="SSF49764">
    <property type="entry name" value="HSP20-like chaperones"/>
    <property type="match status" value="1"/>
</dbReference>
<evidence type="ECO:0000313" key="6">
    <source>
        <dbReference type="EMBL" id="GAV46986.1"/>
    </source>
</evidence>
<evidence type="ECO:0000256" key="4">
    <source>
        <dbReference type="SAM" id="MobiDB-lite"/>
    </source>
</evidence>
<dbReference type="Pfam" id="PF00011">
    <property type="entry name" value="HSP20"/>
    <property type="match status" value="1"/>
</dbReference>
<dbReference type="InterPro" id="IPR008978">
    <property type="entry name" value="HSP20-like_chaperone"/>
</dbReference>
<feature type="region of interest" description="Disordered" evidence="4">
    <location>
        <begin position="210"/>
        <end position="231"/>
    </location>
</feature>
<feature type="compositionally biased region" description="Low complexity" evidence="4">
    <location>
        <begin position="41"/>
        <end position="57"/>
    </location>
</feature>
<comment type="similarity">
    <text evidence="2 3">Belongs to the small heat shock protein (HSP20) family.</text>
</comment>
<dbReference type="InterPro" id="IPR031107">
    <property type="entry name" value="Small_HSP"/>
</dbReference>
<dbReference type="PANTHER" id="PTHR11527">
    <property type="entry name" value="HEAT-SHOCK PROTEIN 20 FAMILY MEMBER"/>
    <property type="match status" value="1"/>
</dbReference>
<proteinExistence type="inferred from homology"/>
<protein>
    <recommendedName>
        <fullName evidence="5">SHSP domain-containing protein</fullName>
    </recommendedName>
</protein>
<dbReference type="Gene3D" id="2.60.40.790">
    <property type="match status" value="1"/>
</dbReference>
<evidence type="ECO:0000259" key="5">
    <source>
        <dbReference type="PROSITE" id="PS01031"/>
    </source>
</evidence>
<comment type="caution">
    <text evidence="6">The sequence shown here is derived from an EMBL/GenBank/DDBJ whole genome shotgun (WGS) entry which is preliminary data.</text>
</comment>
<feature type="domain" description="SHSP" evidence="5">
    <location>
        <begin position="104"/>
        <end position="224"/>
    </location>
</feature>
<evidence type="ECO:0000256" key="3">
    <source>
        <dbReference type="RuleBase" id="RU003616"/>
    </source>
</evidence>
<feature type="compositionally biased region" description="Polar residues" evidence="4">
    <location>
        <begin position="66"/>
        <end position="75"/>
    </location>
</feature>
<dbReference type="Proteomes" id="UP000187013">
    <property type="component" value="Unassembled WGS sequence"/>
</dbReference>
<organism evidence="6 7">
    <name type="scientific">Zygosaccharomyces rouxii</name>
    <dbReference type="NCBI Taxonomy" id="4956"/>
    <lineage>
        <taxon>Eukaryota</taxon>
        <taxon>Fungi</taxon>
        <taxon>Dikarya</taxon>
        <taxon>Ascomycota</taxon>
        <taxon>Saccharomycotina</taxon>
        <taxon>Saccharomycetes</taxon>
        <taxon>Saccharomycetales</taxon>
        <taxon>Saccharomycetaceae</taxon>
        <taxon>Zygosaccharomyces</taxon>
    </lineage>
</organism>
<evidence type="ECO:0000256" key="2">
    <source>
        <dbReference type="PROSITE-ProRule" id="PRU00285"/>
    </source>
</evidence>
<dbReference type="InterPro" id="IPR002068">
    <property type="entry name" value="A-crystallin/Hsp20_dom"/>
</dbReference>
<dbReference type="OMA" id="NINVDYH"/>
<reference evidence="6 7" key="1">
    <citation type="submission" date="2016-08" db="EMBL/GenBank/DDBJ databases">
        <title>Draft genome sequence of allopolyploid Zygosaccharomyces rouxii.</title>
        <authorList>
            <person name="Watanabe J."/>
            <person name="Uehara K."/>
            <person name="Mogi Y."/>
            <person name="Tsukioka Y."/>
        </authorList>
    </citation>
    <scope>NUCLEOTIDE SEQUENCE [LARGE SCALE GENOMIC DNA]</scope>
    <source>
        <strain evidence="6 7">NBRC 110957</strain>
    </source>
</reference>